<name>A0A447UXK1_9ENTR</name>
<reference evidence="2 3" key="1">
    <citation type="submission" date="2018-12" db="EMBL/GenBank/DDBJ databases">
        <authorList>
            <consortium name="Pathogen Informatics"/>
        </authorList>
    </citation>
    <scope>NUCLEOTIDE SEQUENCE [LARGE SCALE GENOMIC DNA]</scope>
    <source>
        <strain evidence="2 3">NCTC11466</strain>
    </source>
</reference>
<dbReference type="Proteomes" id="UP000274122">
    <property type="component" value="Chromosome"/>
</dbReference>
<accession>A0A447UXK1</accession>
<organism evidence="2 3">
    <name type="scientific">Cedecea lapagei</name>
    <dbReference type="NCBI Taxonomy" id="158823"/>
    <lineage>
        <taxon>Bacteria</taxon>
        <taxon>Pseudomonadati</taxon>
        <taxon>Pseudomonadota</taxon>
        <taxon>Gammaproteobacteria</taxon>
        <taxon>Enterobacterales</taxon>
        <taxon>Enterobacteriaceae</taxon>
        <taxon>Cedecea</taxon>
    </lineage>
</organism>
<dbReference type="OrthoDB" id="8973928at2"/>
<dbReference type="AlphaFoldDB" id="A0A447UXK1"/>
<sequence length="459" mass="52658">MAKLLPEDFSPEDLNIEIEELFPNCTEIFYLPSPYDLEVAGMDSNDPSQHKRKIALFSGQDGFISIFPIYTLPTHPQYLKNKYERINQIDIEINLHSAPYTKEEVIECLQILPAGFIKDIRYGLGLTKEYRAIISAIEEHTKFQCLLINKEKTGDTDYECFNLNLYDYDEMRRACNRITERTRKVARITKAAATYNHIAYQLGVEQKPLHTDNDHISKMLRIKITDTDKQAAMNMVTEDKSVVKQTDSLTLAKLKNDIELASLERLISSYEDLLNKKTKEDTWQKIFNQNPFILSLAFGYPAIKISDQASIGGKRLTGDGEKITDYLIKNGITNNLALIEIKKPSSVLLNKKPYRGSVYCASTELTGSVTQVLDQCYQLQQNIATIKNNNRIYDIESYAVHCILVIGTMPSDEDEKKSFEMYRRNSKNVQITTFDELLLKLKQLHEFLNNSDEKEEVAP</sequence>
<dbReference type="Pfam" id="PF14082">
    <property type="entry name" value="SduA_C"/>
    <property type="match status" value="1"/>
</dbReference>
<gene>
    <name evidence="2" type="ORF">NCTC11466_00444</name>
</gene>
<keyword evidence="3" id="KW-1185">Reference proteome</keyword>
<evidence type="ECO:0000313" key="2">
    <source>
        <dbReference type="EMBL" id="VEB95335.1"/>
    </source>
</evidence>
<feature type="domain" description="Shedu protein SduA C-terminal" evidence="1">
    <location>
        <begin position="278"/>
        <end position="438"/>
    </location>
</feature>
<dbReference type="EMBL" id="LR134201">
    <property type="protein sequence ID" value="VEB95335.1"/>
    <property type="molecule type" value="Genomic_DNA"/>
</dbReference>
<evidence type="ECO:0000313" key="3">
    <source>
        <dbReference type="Proteomes" id="UP000274122"/>
    </source>
</evidence>
<evidence type="ECO:0000259" key="1">
    <source>
        <dbReference type="Pfam" id="PF14082"/>
    </source>
</evidence>
<proteinExistence type="predicted"/>
<dbReference type="InterPro" id="IPR025359">
    <property type="entry name" value="SduA_C"/>
</dbReference>
<protein>
    <recommendedName>
        <fullName evidence="1">Shedu protein SduA C-terminal domain-containing protein</fullName>
    </recommendedName>
</protein>
<dbReference type="KEGG" id="clap:NCTC11466_00444"/>
<dbReference type="RefSeq" id="WP_126354464.1">
    <property type="nucleotide sequence ID" value="NZ_LR134201.1"/>
</dbReference>